<dbReference type="eggNOG" id="COG0436">
    <property type="taxonomic scope" value="Bacteria"/>
</dbReference>
<dbReference type="EC" id="2.6.1.1" evidence="7"/>
<evidence type="ECO:0000256" key="2">
    <source>
        <dbReference type="ARBA" id="ARBA00007441"/>
    </source>
</evidence>
<dbReference type="KEGG" id="mph:MLP_19830"/>
<evidence type="ECO:0000256" key="3">
    <source>
        <dbReference type="ARBA" id="ARBA00022576"/>
    </source>
</evidence>
<dbReference type="InterPro" id="IPR050596">
    <property type="entry name" value="AspAT/PAT-like"/>
</dbReference>
<feature type="compositionally biased region" description="Basic and acidic residues" evidence="6">
    <location>
        <begin position="161"/>
        <end position="175"/>
    </location>
</feature>
<dbReference type="GO" id="GO:0004069">
    <property type="term" value="F:L-aspartate:2-oxoglutarate aminotransferase activity"/>
    <property type="evidence" value="ECO:0007669"/>
    <property type="project" value="UniProtKB-EC"/>
</dbReference>
<dbReference type="PANTHER" id="PTHR46383">
    <property type="entry name" value="ASPARTATE AMINOTRANSFERASE"/>
    <property type="match status" value="1"/>
</dbReference>
<keyword evidence="8" id="KW-1185">Reference proteome</keyword>
<keyword evidence="3 7" id="KW-0032">Aminotransferase</keyword>
<keyword evidence="4 7" id="KW-0808">Transferase</keyword>
<keyword evidence="5" id="KW-0663">Pyridoxal phosphate</keyword>
<evidence type="ECO:0000256" key="5">
    <source>
        <dbReference type="ARBA" id="ARBA00022898"/>
    </source>
</evidence>
<dbReference type="Gene3D" id="3.90.1150.10">
    <property type="entry name" value="Aspartate Aminotransferase, domain 1"/>
    <property type="match status" value="1"/>
</dbReference>
<dbReference type="PANTHER" id="PTHR46383:SF1">
    <property type="entry name" value="ASPARTATE AMINOTRANSFERASE"/>
    <property type="match status" value="1"/>
</dbReference>
<name>F5XTC5_MICPN</name>
<sequence>MIIVFHPAGRVRRIRESASVAAAQRVRDLKAEGRTILDLTVGEPDFDTPDHIKAAAVAAMDAGLTKYTAVNGIPPLREAILHRFATRTGFVRRRAEPDHRGRGEAGHLPGVDGERGGRGRGHHPGSVLGVLSRHGPRPRRHPGDRGLSRGGWVPALRRPARTGDHPRHQVGHPERPGQSLRVGVLPRAAERTRRGATTSSSGPGACRRDLRRDRLRRAAHADPARRRPRPGRPDPEHQRGLEGVRDDRLAAGLGSRRTGPDRGHQQAAVPEFFLPLLDQPGRGRRRADRRPELRHHVGSQLSPAP</sequence>
<organism evidence="7 8">
    <name type="scientific">Microlunatus phosphovorus (strain ATCC 700054 / DSM 10555 / JCM 9379 / NBRC 101784 / NCIMB 13414 / VKM Ac-1990 / NM-1)</name>
    <dbReference type="NCBI Taxonomy" id="1032480"/>
    <lineage>
        <taxon>Bacteria</taxon>
        <taxon>Bacillati</taxon>
        <taxon>Actinomycetota</taxon>
        <taxon>Actinomycetes</taxon>
        <taxon>Propionibacteriales</taxon>
        <taxon>Propionibacteriaceae</taxon>
        <taxon>Microlunatus</taxon>
    </lineage>
</organism>
<dbReference type="EMBL" id="AP012204">
    <property type="protein sequence ID" value="BAK34997.1"/>
    <property type="molecule type" value="Genomic_DNA"/>
</dbReference>
<evidence type="ECO:0000256" key="4">
    <source>
        <dbReference type="ARBA" id="ARBA00022679"/>
    </source>
</evidence>
<evidence type="ECO:0000256" key="1">
    <source>
        <dbReference type="ARBA" id="ARBA00001933"/>
    </source>
</evidence>
<reference evidence="7 8" key="1">
    <citation type="submission" date="2011-05" db="EMBL/GenBank/DDBJ databases">
        <title>Whole genome sequence of Microlunatus phosphovorus NM-1.</title>
        <authorList>
            <person name="Hosoyama A."/>
            <person name="Sasaki K."/>
            <person name="Harada T."/>
            <person name="Igarashi R."/>
            <person name="Kawakoshi A."/>
            <person name="Sasagawa M."/>
            <person name="Fukada J."/>
            <person name="Nakamura S."/>
            <person name="Katano Y."/>
            <person name="Hanada S."/>
            <person name="Kamagata Y."/>
            <person name="Nakamura N."/>
            <person name="Yamazaki S."/>
            <person name="Fujita N."/>
        </authorList>
    </citation>
    <scope>NUCLEOTIDE SEQUENCE [LARGE SCALE GENOMIC DNA]</scope>
    <source>
        <strain evidence="8">ATCC 700054 / DSM 10555 / JCM 9379 / NBRC 101784 / NCIMB 13414 / VKM Ac-1990 / NM-1</strain>
    </source>
</reference>
<evidence type="ECO:0000256" key="6">
    <source>
        <dbReference type="SAM" id="MobiDB-lite"/>
    </source>
</evidence>
<dbReference type="GO" id="GO:0006520">
    <property type="term" value="P:amino acid metabolic process"/>
    <property type="evidence" value="ECO:0007669"/>
    <property type="project" value="InterPro"/>
</dbReference>
<comment type="cofactor">
    <cofactor evidence="1">
        <name>pyridoxal 5'-phosphate</name>
        <dbReference type="ChEBI" id="CHEBI:597326"/>
    </cofactor>
</comment>
<dbReference type="AlphaFoldDB" id="F5XTC5"/>
<gene>
    <name evidence="7" type="primary">aspC</name>
    <name evidence="7" type="ordered locus">MLP_19830</name>
</gene>
<protein>
    <submittedName>
        <fullName evidence="7">Aspartate aminotransferase</fullName>
        <ecNumber evidence="7">2.6.1.1</ecNumber>
    </submittedName>
</protein>
<feature type="compositionally biased region" description="Basic and acidic residues" evidence="6">
    <location>
        <begin position="219"/>
        <end position="249"/>
    </location>
</feature>
<dbReference type="STRING" id="1032480.MLP_19830"/>
<feature type="compositionally biased region" description="Low complexity" evidence="6">
    <location>
        <begin position="195"/>
        <end position="205"/>
    </location>
</feature>
<feature type="compositionally biased region" description="Basic and acidic residues" evidence="6">
    <location>
        <begin position="94"/>
        <end position="105"/>
    </location>
</feature>
<dbReference type="InterPro" id="IPR015422">
    <property type="entry name" value="PyrdxlP-dep_Trfase_small"/>
</dbReference>
<dbReference type="InterPro" id="IPR015424">
    <property type="entry name" value="PyrdxlP-dep_Trfase"/>
</dbReference>
<feature type="region of interest" description="Disordered" evidence="6">
    <location>
        <begin position="94"/>
        <end position="305"/>
    </location>
</feature>
<dbReference type="Proteomes" id="UP000007947">
    <property type="component" value="Chromosome"/>
</dbReference>
<comment type="similarity">
    <text evidence="2">Belongs to the class-I pyridoxal-phosphate-dependent aminotransferase family.</text>
</comment>
<dbReference type="SUPFAM" id="SSF53383">
    <property type="entry name" value="PLP-dependent transferases"/>
    <property type="match status" value="1"/>
</dbReference>
<evidence type="ECO:0000313" key="7">
    <source>
        <dbReference type="EMBL" id="BAK34997.1"/>
    </source>
</evidence>
<accession>F5XTC5</accession>
<dbReference type="HOGENOM" id="CLU_911583_0_0_11"/>
<proteinExistence type="inferred from homology"/>
<evidence type="ECO:0000313" key="8">
    <source>
        <dbReference type="Proteomes" id="UP000007947"/>
    </source>
</evidence>